<protein>
    <submittedName>
        <fullName evidence="7">Beta-glucosidase</fullName>
    </submittedName>
</protein>
<dbReference type="SMART" id="SM01217">
    <property type="entry name" value="Fn3_like"/>
    <property type="match status" value="1"/>
</dbReference>
<evidence type="ECO:0000256" key="2">
    <source>
        <dbReference type="ARBA" id="ARBA00022801"/>
    </source>
</evidence>
<dbReference type="InterPro" id="IPR050288">
    <property type="entry name" value="Cellulose_deg_GH3"/>
</dbReference>
<dbReference type="GO" id="GO:0005975">
    <property type="term" value="P:carbohydrate metabolic process"/>
    <property type="evidence" value="ECO:0007669"/>
    <property type="project" value="InterPro"/>
</dbReference>
<evidence type="ECO:0000256" key="1">
    <source>
        <dbReference type="ARBA" id="ARBA00005336"/>
    </source>
</evidence>
<dbReference type="GO" id="GO:0004553">
    <property type="term" value="F:hydrolase activity, hydrolyzing O-glycosyl compounds"/>
    <property type="evidence" value="ECO:0007669"/>
    <property type="project" value="InterPro"/>
</dbReference>
<dbReference type="RefSeq" id="WP_106012669.1">
    <property type="nucleotide sequence ID" value="NZ_CP027226.1"/>
</dbReference>
<evidence type="ECO:0000256" key="3">
    <source>
        <dbReference type="ARBA" id="ARBA00023277"/>
    </source>
</evidence>
<evidence type="ECO:0000313" key="7">
    <source>
        <dbReference type="EMBL" id="AVM42717.1"/>
    </source>
</evidence>
<comment type="similarity">
    <text evidence="1 4">Belongs to the glycosyl hydrolase 3 family.</text>
</comment>
<keyword evidence="4" id="KW-0326">Glycosidase</keyword>
<keyword evidence="2 4" id="KW-0378">Hydrolase</keyword>
<dbReference type="Pfam" id="PF00933">
    <property type="entry name" value="Glyco_hydro_3"/>
    <property type="match status" value="1"/>
</dbReference>
<feature type="transmembrane region" description="Helical" evidence="5">
    <location>
        <begin position="994"/>
        <end position="1018"/>
    </location>
</feature>
<dbReference type="InterPro" id="IPR026891">
    <property type="entry name" value="Fn3-like"/>
</dbReference>
<evidence type="ECO:0000256" key="4">
    <source>
        <dbReference type="RuleBase" id="RU361161"/>
    </source>
</evidence>
<evidence type="ECO:0000259" key="6">
    <source>
        <dbReference type="SMART" id="SM01217"/>
    </source>
</evidence>
<accession>A0A2S0KNY1</accession>
<proteinExistence type="inferred from homology"/>
<dbReference type="Gene3D" id="3.40.50.1700">
    <property type="entry name" value="Glycoside hydrolase family 3 C-terminal domain"/>
    <property type="match status" value="1"/>
</dbReference>
<organism evidence="7 8">
    <name type="scientific">Fastidiosipila sanguinis</name>
    <dbReference type="NCBI Taxonomy" id="236753"/>
    <lineage>
        <taxon>Bacteria</taxon>
        <taxon>Bacillati</taxon>
        <taxon>Bacillota</taxon>
        <taxon>Clostridia</taxon>
        <taxon>Eubacteriales</taxon>
        <taxon>Oscillospiraceae</taxon>
        <taxon>Fastidiosipila</taxon>
    </lineage>
</organism>
<dbReference type="Pfam" id="PF14310">
    <property type="entry name" value="Fn3-like"/>
    <property type="match status" value="1"/>
</dbReference>
<dbReference type="PRINTS" id="PR00133">
    <property type="entry name" value="GLHYDRLASE3"/>
</dbReference>
<dbReference type="EMBL" id="CP027226">
    <property type="protein sequence ID" value="AVM42717.1"/>
    <property type="molecule type" value="Genomic_DNA"/>
</dbReference>
<gene>
    <name evidence="7" type="ORF">C5Q98_05595</name>
</gene>
<keyword evidence="3" id="KW-0119">Carbohydrate metabolism</keyword>
<dbReference type="Proteomes" id="UP000237947">
    <property type="component" value="Chromosome"/>
</dbReference>
<dbReference type="PANTHER" id="PTHR42715:SF10">
    <property type="entry name" value="BETA-GLUCOSIDASE"/>
    <property type="match status" value="1"/>
</dbReference>
<dbReference type="InterPro" id="IPR017853">
    <property type="entry name" value="GH"/>
</dbReference>
<dbReference type="Pfam" id="PF01915">
    <property type="entry name" value="Glyco_hydro_3_C"/>
    <property type="match status" value="1"/>
</dbReference>
<dbReference type="InterPro" id="IPR001764">
    <property type="entry name" value="Glyco_hydro_3_N"/>
</dbReference>
<dbReference type="AlphaFoldDB" id="A0A2S0KNY1"/>
<keyword evidence="5" id="KW-1133">Transmembrane helix</keyword>
<feature type="domain" description="Fibronectin type III-like" evidence="6">
    <location>
        <begin position="309"/>
        <end position="385"/>
    </location>
</feature>
<keyword evidence="5" id="KW-0812">Transmembrane</keyword>
<dbReference type="SUPFAM" id="SSF51445">
    <property type="entry name" value="(Trans)glycosidases"/>
    <property type="match status" value="1"/>
</dbReference>
<dbReference type="SUPFAM" id="SSF52279">
    <property type="entry name" value="Beta-D-glucan exohydrolase, C-terminal domain"/>
    <property type="match status" value="1"/>
</dbReference>
<dbReference type="Gene3D" id="2.60.40.10">
    <property type="entry name" value="Immunoglobulins"/>
    <property type="match status" value="1"/>
</dbReference>
<reference evidence="8" key="1">
    <citation type="submission" date="2018-02" db="EMBL/GenBank/DDBJ databases">
        <authorList>
            <person name="Holder M.E."/>
            <person name="Ajami N.J."/>
            <person name="Petrosino J.F."/>
        </authorList>
    </citation>
    <scope>NUCLEOTIDE SEQUENCE [LARGE SCALE GENOMIC DNA]</scope>
    <source>
        <strain evidence="8">CCUG 47711</strain>
    </source>
</reference>
<dbReference type="PANTHER" id="PTHR42715">
    <property type="entry name" value="BETA-GLUCOSIDASE"/>
    <property type="match status" value="1"/>
</dbReference>
<sequence>MESIVLDYKKYAAISRQAAAEGIVLLENEKQTLPLKKGSRIALLGRMQFDTYFTGTGSGGLVHNPYVVTIHEALNEIYDLEPISQQLYKVWLNDHPFDKGEGWAKEPWAQVEMKLDDEQLDLIAEYTDTAVVVISRTAGEDKDHNDKAGSYYLNKDELDLLHKARAKFSKLVVLLNVGNTMDLSWNVDVKVDSLLLVWQGGSETGNAIADILSGEVSPSGHLTDTIAYSLKDYPAYDNFGDKDRNFYAEDIYVGYRYFETFNKAAVQYPFGYGLSYSDFEFKLNSAEYANGSLNIQVNVKNTGDFPAKAVPQIYLGAPQGELGKAAKVLLDFAKTETLAPGESEELKFSISNYDMASFDDSGKTGHKNAYVLEAGQYRIYLGEDVRHSQEVFAFDLEKLEVVEQLEEVLAPVHHFSRLKPGEFEDDNFSITYEDVPTKTIAEKYFAEKEDEKLSVEFENNSSDYQNKNKYEFSQYVNGEIDVDTYLSQFPTEDFIKLSRGIGMSPAGVTAGVAGAFGGAAKVFADSGMPLVACADGPSGIRMDDGSMAFQVAIGTALASSFNTKLNKELYEYLGLEIRKNKIDSLLGPGMNIHRHPLCGRNFEYFSEDPIVTGKIGLAQVEGLRKWNVAGTIKHFAFNNQEFRRNFVDAIVSSRAAREIYLKGFEHVVRSGEALSIMTAYNPVNGIFTASNFELNTQILRNEWGFEGVVMTDWWAKMNWGVKNRPSRRNLGAMIYSQNDINMPNPSADVNVYRDKGLADLQKGRINRKHLIRNARNICKVVKEIYHGYNELDLEILNEPKIRRNIEDRIELGLVERIAYADTRKIEAEKNSMTYVGFESRKPSDYIFRMTAKSNLSNVAQANIAITINQSIKSALSLKGNETKDIEVRFNTTSYNNYVEIFYAEGGIDIIELSVERVNGGDDDNENGKIEEIEGGVKKEGTDSANNSSNLTSNIEGKHHGALDKAGLEKLLLQAYVQEHREIRFNKISYARNRFLYLASIFLIVTGLLFFSFFGELIWGKCRG</sequence>
<keyword evidence="8" id="KW-1185">Reference proteome</keyword>
<dbReference type="KEGG" id="fsa:C5Q98_05595"/>
<dbReference type="InterPro" id="IPR036962">
    <property type="entry name" value="Glyco_hydro_3_N_sf"/>
</dbReference>
<dbReference type="PROSITE" id="PS00775">
    <property type="entry name" value="GLYCOSYL_HYDROL_F3"/>
    <property type="match status" value="1"/>
</dbReference>
<keyword evidence="5" id="KW-0472">Membrane</keyword>
<dbReference type="InterPro" id="IPR013783">
    <property type="entry name" value="Ig-like_fold"/>
</dbReference>
<dbReference type="OrthoDB" id="98455at2"/>
<evidence type="ECO:0000313" key="8">
    <source>
        <dbReference type="Proteomes" id="UP000237947"/>
    </source>
</evidence>
<evidence type="ECO:0000256" key="5">
    <source>
        <dbReference type="SAM" id="Phobius"/>
    </source>
</evidence>
<dbReference type="InterPro" id="IPR019800">
    <property type="entry name" value="Glyco_hydro_3_AS"/>
</dbReference>
<dbReference type="InterPro" id="IPR002772">
    <property type="entry name" value="Glyco_hydro_3_C"/>
</dbReference>
<name>A0A2S0KNY1_9FIRM</name>
<dbReference type="Gene3D" id="3.20.20.300">
    <property type="entry name" value="Glycoside hydrolase, family 3, N-terminal domain"/>
    <property type="match status" value="1"/>
</dbReference>
<dbReference type="InterPro" id="IPR036881">
    <property type="entry name" value="Glyco_hydro_3_C_sf"/>
</dbReference>